<dbReference type="InterPro" id="IPR033985">
    <property type="entry name" value="SusD-like_N"/>
</dbReference>
<protein>
    <submittedName>
        <fullName evidence="8">RagB/SusD family nutrient uptake outer membrane protein</fullName>
    </submittedName>
</protein>
<comment type="caution">
    <text evidence="8">The sequence shown here is derived from an EMBL/GenBank/DDBJ whole genome shotgun (WGS) entry which is preliminary data.</text>
</comment>
<dbReference type="SUPFAM" id="SSF48452">
    <property type="entry name" value="TPR-like"/>
    <property type="match status" value="1"/>
</dbReference>
<evidence type="ECO:0000313" key="9">
    <source>
        <dbReference type="Proteomes" id="UP001597012"/>
    </source>
</evidence>
<comment type="similarity">
    <text evidence="2">Belongs to the SusD family.</text>
</comment>
<gene>
    <name evidence="8" type="ORF">ACFQZJ_04895</name>
</gene>
<evidence type="ECO:0000256" key="5">
    <source>
        <dbReference type="ARBA" id="ARBA00023237"/>
    </source>
</evidence>
<dbReference type="Pfam" id="PF14322">
    <property type="entry name" value="SusD-like_3"/>
    <property type="match status" value="1"/>
</dbReference>
<keyword evidence="4" id="KW-0472">Membrane</keyword>
<dbReference type="Pfam" id="PF07980">
    <property type="entry name" value="SusD_RagB"/>
    <property type="match status" value="1"/>
</dbReference>
<dbReference type="Proteomes" id="UP001597012">
    <property type="component" value="Unassembled WGS sequence"/>
</dbReference>
<evidence type="ECO:0000256" key="3">
    <source>
        <dbReference type="ARBA" id="ARBA00022729"/>
    </source>
</evidence>
<sequence length="489" mass="53786">MKNSKYLLIGLAIALFGCNDAIDIDQPGRLDAGAAFTTVSDLNLGLLGLYNEFDITPEIQFNAVFTDELSIGFDNGGQGIGDGTYGFILNPNSAIARATWFNYNDAINAANRILAAAETIPAEANYNDILGQTYALRAFAYFQLISYYSTDYTDDSALATILYDFVPTPDQQLPRSTNAEVFAFINSDLEQAQNLLTEEANATFVSQDFVTALRARMAAYRGNYTQASEFASELLEKYPLADKEAYKNVFQDEDNTGVIFKLERTINDDYDGQGTTGSAFAGGWAGANFAFVNSTIEGSPYFEIGRSLFNLMDEDDVRYEVNVEPTSVISADYVNAEDFINDDILIVGKYQGNEKPLLNDLKVFRIAEMLLINAEALADAGNLTGAAELIKELRDARFGTAQALPSYANSQEAFNDILTERRIEFAFEGHRWKDIKRLGERAGQGIVRDPLDCAINDACSLSPPDSRFTLPIPIDEIAGNSNIQQNPGY</sequence>
<proteinExistence type="inferred from homology"/>
<evidence type="ECO:0000259" key="7">
    <source>
        <dbReference type="Pfam" id="PF14322"/>
    </source>
</evidence>
<evidence type="ECO:0000259" key="6">
    <source>
        <dbReference type="Pfam" id="PF07980"/>
    </source>
</evidence>
<accession>A0ABW3B0D4</accession>
<evidence type="ECO:0000256" key="4">
    <source>
        <dbReference type="ARBA" id="ARBA00023136"/>
    </source>
</evidence>
<dbReference type="RefSeq" id="WP_379932707.1">
    <property type="nucleotide sequence ID" value="NZ_JBHTHY010000003.1"/>
</dbReference>
<keyword evidence="3" id="KW-0732">Signal</keyword>
<name>A0ABW3B0D4_9FLAO</name>
<dbReference type="Gene3D" id="1.25.40.390">
    <property type="match status" value="1"/>
</dbReference>
<evidence type="ECO:0000313" key="8">
    <source>
        <dbReference type="EMBL" id="MFD0796787.1"/>
    </source>
</evidence>
<organism evidence="8 9">
    <name type="scientific">Maribacter chungangensis</name>
    <dbReference type="NCBI Taxonomy" id="1069117"/>
    <lineage>
        <taxon>Bacteria</taxon>
        <taxon>Pseudomonadati</taxon>
        <taxon>Bacteroidota</taxon>
        <taxon>Flavobacteriia</taxon>
        <taxon>Flavobacteriales</taxon>
        <taxon>Flavobacteriaceae</taxon>
        <taxon>Maribacter</taxon>
    </lineage>
</organism>
<comment type="subcellular location">
    <subcellularLocation>
        <location evidence="1">Cell outer membrane</location>
    </subcellularLocation>
</comment>
<dbReference type="PROSITE" id="PS51257">
    <property type="entry name" value="PROKAR_LIPOPROTEIN"/>
    <property type="match status" value="1"/>
</dbReference>
<dbReference type="InterPro" id="IPR011990">
    <property type="entry name" value="TPR-like_helical_dom_sf"/>
</dbReference>
<evidence type="ECO:0000256" key="1">
    <source>
        <dbReference type="ARBA" id="ARBA00004442"/>
    </source>
</evidence>
<dbReference type="EMBL" id="JBHTHY010000003">
    <property type="protein sequence ID" value="MFD0796787.1"/>
    <property type="molecule type" value="Genomic_DNA"/>
</dbReference>
<reference evidence="9" key="1">
    <citation type="journal article" date="2019" name="Int. J. Syst. Evol. Microbiol.">
        <title>The Global Catalogue of Microorganisms (GCM) 10K type strain sequencing project: providing services to taxonomists for standard genome sequencing and annotation.</title>
        <authorList>
            <consortium name="The Broad Institute Genomics Platform"/>
            <consortium name="The Broad Institute Genome Sequencing Center for Infectious Disease"/>
            <person name="Wu L."/>
            <person name="Ma J."/>
        </authorList>
    </citation>
    <scope>NUCLEOTIDE SEQUENCE [LARGE SCALE GENOMIC DNA]</scope>
    <source>
        <strain evidence="9">CCUG 61948</strain>
    </source>
</reference>
<evidence type="ECO:0000256" key="2">
    <source>
        <dbReference type="ARBA" id="ARBA00006275"/>
    </source>
</evidence>
<feature type="domain" description="RagB/SusD" evidence="6">
    <location>
        <begin position="359"/>
        <end position="489"/>
    </location>
</feature>
<keyword evidence="9" id="KW-1185">Reference proteome</keyword>
<keyword evidence="5" id="KW-0998">Cell outer membrane</keyword>
<feature type="domain" description="SusD-like N-terminal" evidence="7">
    <location>
        <begin position="98"/>
        <end position="203"/>
    </location>
</feature>
<dbReference type="InterPro" id="IPR012944">
    <property type="entry name" value="SusD_RagB_dom"/>
</dbReference>